<sequence length="615" mass="66599">MPPKRIDSRRVDQDFPANSKQGGEASNSFWSSKAKPKSKKGARFPAPLAPQPNARWLGHTPRPTSTKPRQVGDRSKPSEKPQEVSVCNAATPQEVDVAPATSSTQSSEASSDGVIACLDPDALAQSVCRAWRAAADDDFLWRSLYLERFLEPANAAAPSKPWKQLYFSSAQNWAHREKPYVLRKFISSGHLDLTRQQPHFSAEVESSMAAELDLTFGVSINGGAVVPCTPRPKPKARKGKTSVSATLQGARANYFTQGVALHVPLPSDPPLRIEQLQQVRVQVRSARLRSAWVLAEPDWLGPEAWTPLTHARGSRLTLHQHHPGSGELALLAHVRPTSEEGPRAGPATEADKVLQLNVCCGWGFVLNSILQRPDDVEDSGTAPAPSGEVPRQFELSVALQTLQAGMWAHDSVQLTWDRRAAFRALNAREAADHFWAARRGDVANLEGSMLLSAFGAQEARGHQSGPSFHFRTGQAEGVELALRGPQGCRYENVAVITAELRCAGSGLCLMQCAAVKFEEGRGEALDAGADTRLLGVEAHTRRNGRHPRAAGLVAHMADPPGGPGATVELELTPISPAEEVQLATGEEEVRLGVAQIRAQLSKGFLERLIRNTIKL</sequence>
<dbReference type="EMBL" id="LGRX02000388">
    <property type="protein sequence ID" value="KAK3288721.1"/>
    <property type="molecule type" value="Genomic_DNA"/>
</dbReference>
<feature type="compositionally biased region" description="Basic and acidic residues" evidence="1">
    <location>
        <begin position="70"/>
        <end position="82"/>
    </location>
</feature>
<gene>
    <name evidence="3" type="ORF">CYMTET_3812</name>
</gene>
<feature type="region of interest" description="Disordered" evidence="1">
    <location>
        <begin position="1"/>
        <end position="111"/>
    </location>
</feature>
<keyword evidence="4" id="KW-1185">Reference proteome</keyword>
<dbReference type="InterPro" id="IPR036047">
    <property type="entry name" value="F-box-like_dom_sf"/>
</dbReference>
<evidence type="ECO:0000313" key="4">
    <source>
        <dbReference type="Proteomes" id="UP001190700"/>
    </source>
</evidence>
<dbReference type="Gene3D" id="1.20.1280.50">
    <property type="match status" value="1"/>
</dbReference>
<dbReference type="InterPro" id="IPR001810">
    <property type="entry name" value="F-box_dom"/>
</dbReference>
<feature type="compositionally biased region" description="Low complexity" evidence="1">
    <location>
        <begin position="100"/>
        <end position="111"/>
    </location>
</feature>
<evidence type="ECO:0000313" key="3">
    <source>
        <dbReference type="EMBL" id="KAK3288721.1"/>
    </source>
</evidence>
<evidence type="ECO:0000259" key="2">
    <source>
        <dbReference type="Pfam" id="PF12937"/>
    </source>
</evidence>
<dbReference type="SUPFAM" id="SSF81383">
    <property type="entry name" value="F-box domain"/>
    <property type="match status" value="1"/>
</dbReference>
<name>A0AAE0LKG5_9CHLO</name>
<protein>
    <recommendedName>
        <fullName evidence="2">F-box domain-containing protein</fullName>
    </recommendedName>
</protein>
<reference evidence="3 4" key="1">
    <citation type="journal article" date="2015" name="Genome Biol. Evol.">
        <title>Comparative Genomics of a Bacterivorous Green Alga Reveals Evolutionary Causalities and Consequences of Phago-Mixotrophic Mode of Nutrition.</title>
        <authorList>
            <person name="Burns J.A."/>
            <person name="Paasch A."/>
            <person name="Narechania A."/>
            <person name="Kim E."/>
        </authorList>
    </citation>
    <scope>NUCLEOTIDE SEQUENCE [LARGE SCALE GENOMIC DNA]</scope>
    <source>
        <strain evidence="3 4">PLY_AMNH</strain>
    </source>
</reference>
<dbReference type="Pfam" id="PF12937">
    <property type="entry name" value="F-box-like"/>
    <property type="match status" value="1"/>
</dbReference>
<proteinExistence type="predicted"/>
<evidence type="ECO:0000256" key="1">
    <source>
        <dbReference type="SAM" id="MobiDB-lite"/>
    </source>
</evidence>
<dbReference type="AlphaFoldDB" id="A0AAE0LKG5"/>
<accession>A0AAE0LKG5</accession>
<organism evidence="3 4">
    <name type="scientific">Cymbomonas tetramitiformis</name>
    <dbReference type="NCBI Taxonomy" id="36881"/>
    <lineage>
        <taxon>Eukaryota</taxon>
        <taxon>Viridiplantae</taxon>
        <taxon>Chlorophyta</taxon>
        <taxon>Pyramimonadophyceae</taxon>
        <taxon>Pyramimonadales</taxon>
        <taxon>Pyramimonadaceae</taxon>
        <taxon>Cymbomonas</taxon>
    </lineage>
</organism>
<feature type="compositionally biased region" description="Polar residues" evidence="1">
    <location>
        <begin position="16"/>
        <end position="30"/>
    </location>
</feature>
<feature type="compositionally biased region" description="Basic and acidic residues" evidence="1">
    <location>
        <begin position="1"/>
        <end position="13"/>
    </location>
</feature>
<comment type="caution">
    <text evidence="3">The sequence shown here is derived from an EMBL/GenBank/DDBJ whole genome shotgun (WGS) entry which is preliminary data.</text>
</comment>
<dbReference type="Proteomes" id="UP001190700">
    <property type="component" value="Unassembled WGS sequence"/>
</dbReference>
<feature type="domain" description="F-box" evidence="2">
    <location>
        <begin position="124"/>
        <end position="146"/>
    </location>
</feature>